<evidence type="ECO:0000256" key="5">
    <source>
        <dbReference type="ARBA" id="ARBA00022705"/>
    </source>
</evidence>
<dbReference type="OrthoDB" id="5196455at2"/>
<evidence type="ECO:0000256" key="7">
    <source>
        <dbReference type="ARBA" id="ARBA00023125"/>
    </source>
</evidence>
<comment type="catalytic activity">
    <reaction evidence="8">
        <text>DNA(n) + a 2'-deoxyribonucleoside 5'-triphosphate = DNA(n+1) + diphosphate</text>
        <dbReference type="Rhea" id="RHEA:22508"/>
        <dbReference type="Rhea" id="RHEA-COMP:17339"/>
        <dbReference type="Rhea" id="RHEA-COMP:17340"/>
        <dbReference type="ChEBI" id="CHEBI:33019"/>
        <dbReference type="ChEBI" id="CHEBI:61560"/>
        <dbReference type="ChEBI" id="CHEBI:173112"/>
        <dbReference type="EC" id="2.7.7.7"/>
    </reaction>
</comment>
<dbReference type="GO" id="GO:0003677">
    <property type="term" value="F:DNA binding"/>
    <property type="evidence" value="ECO:0007669"/>
    <property type="project" value="UniProtKB-KW"/>
</dbReference>
<organism evidence="10 11">
    <name type="scientific">Microbacterium oxydans</name>
    <dbReference type="NCBI Taxonomy" id="82380"/>
    <lineage>
        <taxon>Bacteria</taxon>
        <taxon>Bacillati</taxon>
        <taxon>Actinomycetota</taxon>
        <taxon>Actinomycetes</taxon>
        <taxon>Micrococcales</taxon>
        <taxon>Microbacteriaceae</taxon>
        <taxon>Microbacterium</taxon>
    </lineage>
</organism>
<name>A0A0F0KY29_9MICO</name>
<feature type="domain" description="DNA-directed DNA polymerase family A palm" evidence="9">
    <location>
        <begin position="342"/>
        <end position="533"/>
    </location>
</feature>
<dbReference type="InterPro" id="IPR002298">
    <property type="entry name" value="DNA_polymerase_A"/>
</dbReference>
<proteinExistence type="inferred from homology"/>
<keyword evidence="3 10" id="KW-0808">Transferase</keyword>
<dbReference type="SUPFAM" id="SSF56672">
    <property type="entry name" value="DNA/RNA polymerases"/>
    <property type="match status" value="1"/>
</dbReference>
<dbReference type="Gene3D" id="3.30.420.10">
    <property type="entry name" value="Ribonuclease H-like superfamily/Ribonuclease H"/>
    <property type="match status" value="1"/>
</dbReference>
<dbReference type="EMBL" id="JYIV01000018">
    <property type="protein sequence ID" value="KJL25005.1"/>
    <property type="molecule type" value="Genomic_DNA"/>
</dbReference>
<dbReference type="PRINTS" id="PR00868">
    <property type="entry name" value="DNAPOLI"/>
</dbReference>
<evidence type="ECO:0000256" key="1">
    <source>
        <dbReference type="ARBA" id="ARBA00007705"/>
    </source>
</evidence>
<comment type="similarity">
    <text evidence="1">Belongs to the DNA polymerase type-A family.</text>
</comment>
<keyword evidence="6" id="KW-0239">DNA-directed DNA polymerase</keyword>
<evidence type="ECO:0000256" key="4">
    <source>
        <dbReference type="ARBA" id="ARBA00022695"/>
    </source>
</evidence>
<dbReference type="AlphaFoldDB" id="A0A0F0KY29"/>
<evidence type="ECO:0000256" key="2">
    <source>
        <dbReference type="ARBA" id="ARBA00012417"/>
    </source>
</evidence>
<sequence length="573" mass="63156">MQITIDAPQFSADLAAMREAFASTNIIAVAIPPLDIYQPNTRLTHVALATEAGAWTLRVDLWRQVIRDYLGGGHRLVMHDAAYTMETLDRHLGVTIEQLAGATFDTRVFTHLLDPRSRNDGGSGHSLTEAVRHYLAPDALSTENVVEPDLLGVRAHLTLSLFGKIAPMIHRLDLTALATKEHRLQAVVSTMARRGVRVDREYTQRLHTSLDEDAARWTIQAARYGVTSVQNPSQVASALLAMGEHLSERTESGALKVDKSVLLPLADLTEDNERIERRDPNPLAEAVLHARRAQGWKESYTRPFLFQTDGEGRIHPSITTLAARTGRMSLSRPALQQLPSKGHLVRRCIIADPGNVILSLDYKQIEMRVLAALCGDERMLDAILGGQDLHDFTASLVFGESFTSRQRDLSKQIGLGKVYGGSASTVSLQTGIPKTQVEPAMRKYDELFPGIKHYGKRLIADARRRDRFEVVNVHGRLLPLDMSRSFTATNYAVQSVARDILAESLIRLHDAGFGNNLLLPVHDEVVGQAPVADAAKTVLRMKEVMETDFMGVPILADAEVYGPSWGHGYGATA</sequence>
<comment type="caution">
    <text evidence="10">The sequence shown here is derived from an EMBL/GenBank/DDBJ whole genome shotgun (WGS) entry which is preliminary data.</text>
</comment>
<evidence type="ECO:0000259" key="9">
    <source>
        <dbReference type="SMART" id="SM00482"/>
    </source>
</evidence>
<dbReference type="RefSeq" id="WP_052674572.1">
    <property type="nucleotide sequence ID" value="NZ_JYIV01000018.1"/>
</dbReference>
<evidence type="ECO:0000313" key="11">
    <source>
        <dbReference type="Proteomes" id="UP000033725"/>
    </source>
</evidence>
<dbReference type="Gene3D" id="3.30.70.370">
    <property type="match status" value="1"/>
</dbReference>
<dbReference type="EC" id="2.7.7.7" evidence="2"/>
<dbReference type="Proteomes" id="UP000033725">
    <property type="component" value="Unassembled WGS sequence"/>
</dbReference>
<dbReference type="InterPro" id="IPR019760">
    <property type="entry name" value="DNA-dir_DNA_pol_A_CS"/>
</dbReference>
<reference evidence="10 11" key="1">
    <citation type="submission" date="2015-02" db="EMBL/GenBank/DDBJ databases">
        <title>Draft genome sequences of ten Microbacterium spp. with emphasis on heavy metal contaminated environments.</title>
        <authorList>
            <person name="Corretto E."/>
        </authorList>
    </citation>
    <scope>NUCLEOTIDE SEQUENCE [LARGE SCALE GENOMIC DNA]</scope>
    <source>
        <strain evidence="10 11">BEL163</strain>
    </source>
</reference>
<evidence type="ECO:0000256" key="6">
    <source>
        <dbReference type="ARBA" id="ARBA00022932"/>
    </source>
</evidence>
<dbReference type="PANTHER" id="PTHR10133">
    <property type="entry name" value="DNA POLYMERASE I"/>
    <property type="match status" value="1"/>
</dbReference>
<dbReference type="SMART" id="SM00482">
    <property type="entry name" value="POLAc"/>
    <property type="match status" value="1"/>
</dbReference>
<gene>
    <name evidence="10" type="primary">polA_1</name>
    <name evidence="10" type="ORF">RN51_00825</name>
</gene>
<dbReference type="InterPro" id="IPR012337">
    <property type="entry name" value="RNaseH-like_sf"/>
</dbReference>
<dbReference type="PATRIC" id="fig|82380.10.peg.822"/>
<dbReference type="GeneID" id="36300655"/>
<dbReference type="GO" id="GO:0006261">
    <property type="term" value="P:DNA-templated DNA replication"/>
    <property type="evidence" value="ECO:0007669"/>
    <property type="project" value="InterPro"/>
</dbReference>
<dbReference type="Gene3D" id="1.20.1060.10">
    <property type="entry name" value="Taq DNA Polymerase, Chain T, domain 4"/>
    <property type="match status" value="1"/>
</dbReference>
<dbReference type="GO" id="GO:0006302">
    <property type="term" value="P:double-strand break repair"/>
    <property type="evidence" value="ECO:0007669"/>
    <property type="project" value="TreeGrafter"/>
</dbReference>
<dbReference type="SUPFAM" id="SSF53098">
    <property type="entry name" value="Ribonuclease H-like"/>
    <property type="match status" value="1"/>
</dbReference>
<keyword evidence="4 10" id="KW-0548">Nucleotidyltransferase</keyword>
<accession>A0A0F0KY29</accession>
<dbReference type="Gene3D" id="1.10.150.20">
    <property type="entry name" value="5' to 3' exonuclease, C-terminal subdomain"/>
    <property type="match status" value="1"/>
</dbReference>
<dbReference type="PANTHER" id="PTHR10133:SF27">
    <property type="entry name" value="DNA POLYMERASE NU"/>
    <property type="match status" value="1"/>
</dbReference>
<evidence type="ECO:0000256" key="3">
    <source>
        <dbReference type="ARBA" id="ARBA00022679"/>
    </source>
</evidence>
<dbReference type="Pfam" id="PF00476">
    <property type="entry name" value="DNA_pol_A"/>
    <property type="match status" value="1"/>
</dbReference>
<evidence type="ECO:0000256" key="8">
    <source>
        <dbReference type="ARBA" id="ARBA00049244"/>
    </source>
</evidence>
<dbReference type="PROSITE" id="PS00447">
    <property type="entry name" value="DNA_POLYMERASE_A"/>
    <property type="match status" value="1"/>
</dbReference>
<dbReference type="GO" id="GO:0003887">
    <property type="term" value="F:DNA-directed DNA polymerase activity"/>
    <property type="evidence" value="ECO:0007669"/>
    <property type="project" value="UniProtKB-KW"/>
</dbReference>
<dbReference type="InterPro" id="IPR036397">
    <property type="entry name" value="RNaseH_sf"/>
</dbReference>
<dbReference type="InterPro" id="IPR001098">
    <property type="entry name" value="DNA-dir_DNA_pol_A_palm_dom"/>
</dbReference>
<dbReference type="InterPro" id="IPR043502">
    <property type="entry name" value="DNA/RNA_pol_sf"/>
</dbReference>
<protein>
    <recommendedName>
        <fullName evidence="2">DNA-directed DNA polymerase</fullName>
        <ecNumber evidence="2">2.7.7.7</ecNumber>
    </recommendedName>
</protein>
<keyword evidence="7" id="KW-0238">DNA-binding</keyword>
<evidence type="ECO:0000313" key="10">
    <source>
        <dbReference type="EMBL" id="KJL25005.1"/>
    </source>
</evidence>
<keyword evidence="5" id="KW-0235">DNA replication</keyword>